<dbReference type="PANTHER" id="PTHR37327">
    <property type="entry name" value="CHROMOSOME 1, WHOLE GENOME SHOTGUN SEQUENCE"/>
    <property type="match status" value="1"/>
</dbReference>
<dbReference type="InterPro" id="IPR036181">
    <property type="entry name" value="MIT_dom_sf"/>
</dbReference>
<feature type="region of interest" description="Disordered" evidence="1">
    <location>
        <begin position="560"/>
        <end position="857"/>
    </location>
</feature>
<dbReference type="HOGENOM" id="CLU_253131_0_0_1"/>
<feature type="compositionally biased region" description="Low complexity" evidence="1">
    <location>
        <begin position="937"/>
        <end position="947"/>
    </location>
</feature>
<dbReference type="Proteomes" id="UP000027361">
    <property type="component" value="Unassembled WGS sequence"/>
</dbReference>
<feature type="compositionally biased region" description="Polar residues" evidence="1">
    <location>
        <begin position="815"/>
        <end position="842"/>
    </location>
</feature>
<feature type="region of interest" description="Disordered" evidence="1">
    <location>
        <begin position="1225"/>
        <end position="1286"/>
    </location>
</feature>
<protein>
    <recommendedName>
        <fullName evidence="4">MIT domain-containing protein</fullName>
    </recommendedName>
</protein>
<feature type="compositionally biased region" description="Low complexity" evidence="1">
    <location>
        <begin position="746"/>
        <end position="755"/>
    </location>
</feature>
<keyword evidence="3" id="KW-1185">Reference proteome</keyword>
<gene>
    <name evidence="2" type="ORF">K437DRAFT_88711</name>
</gene>
<evidence type="ECO:0008006" key="4">
    <source>
        <dbReference type="Google" id="ProtNLM"/>
    </source>
</evidence>
<feature type="compositionally biased region" description="Basic and acidic residues" evidence="1">
    <location>
        <begin position="1328"/>
        <end position="1342"/>
    </location>
</feature>
<feature type="compositionally biased region" description="Polar residues" evidence="1">
    <location>
        <begin position="1025"/>
        <end position="1040"/>
    </location>
</feature>
<feature type="region of interest" description="Disordered" evidence="1">
    <location>
        <begin position="276"/>
        <end position="304"/>
    </location>
</feature>
<sequence>MPSTAAVVAPDLLQSLSNSPAAKAAGATATSTKLDNEQWRALSQSQGDDQGHSQGIGSNLHGHSSYFGLRSTASAASTAETPVVASGAPRSFLSLSGPILPASRNDIVSSPAHSSSSSTFPPTSSSSAAGLPPTSPFVYGTGASAFEGSRASGSGSSSSYGPLSSGVAIAAAGVRAGAGEALAVGLACAAPEATLDASTFYSLPPSAVSTATDSAAVTRTSAARSSGPSFASPLPITARINESVHYISAPASSSSEAYTNTLTMSQAQGLGSALSSVFDQGHGSEHSQAQGQRPHFPPAPAPSAFVHAYGLEHDQQYQYQRRQQCQQQQQQGQAASVQSTFTGPMGTESANSFNMPSGSGSTSGGSGGGTAGSSGAGSSRSGTGAADTSTGMSSAADEFSTYASPPSSAGDAGPASTPGPGPNAGRKANTRGSRLGAQLAKSISPAGLGSDPGAQEAHYQQHSHPPTGSAGGAGTASENAWSGSANGSVGSQPLSQFSEIGRTSSATAVASAEAFGGAGAEMGNMTGTVPFPSAAKSLPYAGGAIAAESLHFVDARSPLAPSEGAGGRDDGTFFITAGGGNPAGPSKYGSPAQAGSTTTNNPISGSAALGQSRSPSSSSGGSRVASLASRWGGTTLASSGGSIAGTGTVSSTSTAAGASGPASAAGTYAPDEASAPGNGSGRSISSAFGFRTPKRQTTLDSLSSSSGGYRASKVRAAFEPGSSEAESEPRTLPGSRPRTRVGGEGAAETAATPTPMASSSDFDSGNVAFANSDTEGDRVVHAKNGSLSPTVETRRRDSRLGKASSHSDLLFFAASQAQSQPNSHTLSPTNVTSPRRSPSSGIPVSPNADRLPLDSASSLQQRFAAARAAGRLSRLQYNRPDSEQTSDWEAMRGATSPPLGTTSAVAAAAADRGNSSIVDNVKEDDNISSARRPLDGSTPSSMSPSSTRQQRELLLPVLQGARNGQAFLKDDPNPYFSAISVAASRNGGIGDGVGGGEQQAPTRLKRNDEELDSGAGGPEPAGFLSPQSHSHDVTSVASTRSTMPSASLPLSPPSSATATEPSSRSHDASLGSSLRTGLLSDRDIAILGAIPGSPPESLLNADGTPLNSKNILTIALQKAQNAVMLDGANNVPEAIAAYKQAVRLLQEVMERISPRPGKKTRSSREEERRRLRVIHDTYADRIRLLSMIYVSEDGVELSASSSPLASLAGDWLPSPAVERVGVMPTEKSGEVVTGPGPKVVDSNEQPSRLHASTPSSGSHHEALAKHHAAYSEPRLSKDSSKGRRSVRAASFETARYDGAQTLDAAPAIAIAPGSPMDADPSGTYGGHQGERKDGAAAKDTPVRSRASSDASACSRYSSAKLSPQNALKNLQGPTSEAPFLSARSQAFGLDEEVKTPATPYFDVDPNLRLPQQAKRLGGCF</sequence>
<feature type="compositionally biased region" description="Low complexity" evidence="1">
    <location>
        <begin position="43"/>
        <end position="58"/>
    </location>
</feature>
<feature type="compositionally biased region" description="Low complexity" evidence="1">
    <location>
        <begin position="606"/>
        <end position="669"/>
    </location>
</feature>
<feature type="compositionally biased region" description="Polar residues" evidence="1">
    <location>
        <begin position="1242"/>
        <end position="1257"/>
    </location>
</feature>
<feature type="compositionally biased region" description="Polar residues" evidence="1">
    <location>
        <begin position="478"/>
        <end position="495"/>
    </location>
</feature>
<feature type="region of interest" description="Disordered" evidence="1">
    <location>
        <begin position="317"/>
        <end position="431"/>
    </location>
</feature>
<feature type="compositionally biased region" description="Low complexity" evidence="1">
    <location>
        <begin position="109"/>
        <end position="129"/>
    </location>
</feature>
<feature type="region of interest" description="Disordered" evidence="1">
    <location>
        <begin position="443"/>
        <end position="495"/>
    </location>
</feature>
<feature type="region of interest" description="Disordered" evidence="1">
    <location>
        <begin position="40"/>
        <end position="59"/>
    </location>
</feature>
<feature type="compositionally biased region" description="Polar residues" evidence="1">
    <location>
        <begin position="756"/>
        <end position="773"/>
    </location>
</feature>
<dbReference type="GeneID" id="25267913"/>
<evidence type="ECO:0000313" key="3">
    <source>
        <dbReference type="Proteomes" id="UP000027361"/>
    </source>
</evidence>
<feature type="compositionally biased region" description="Gly residues" evidence="1">
    <location>
        <begin position="361"/>
        <end position="375"/>
    </location>
</feature>
<evidence type="ECO:0000256" key="1">
    <source>
        <dbReference type="SAM" id="MobiDB-lite"/>
    </source>
</evidence>
<dbReference type="Gene3D" id="1.20.58.80">
    <property type="entry name" value="Phosphotransferase system, lactose/cellobiose-type IIA subunit"/>
    <property type="match status" value="1"/>
</dbReference>
<dbReference type="InParanoid" id="A0A066WAV7"/>
<feature type="region of interest" description="Disordered" evidence="1">
    <location>
        <begin position="874"/>
        <end position="901"/>
    </location>
</feature>
<proteinExistence type="predicted"/>
<comment type="caution">
    <text evidence="2">The sequence shown here is derived from an EMBL/GenBank/DDBJ whole genome shotgun (WGS) entry which is preliminary data.</text>
</comment>
<feature type="region of interest" description="Disordered" evidence="1">
    <location>
        <begin position="1310"/>
        <end position="1361"/>
    </location>
</feature>
<reference evidence="2 3" key="1">
    <citation type="submission" date="2014-05" db="EMBL/GenBank/DDBJ databases">
        <title>Draft genome sequence of a rare smut relative, Tilletiaria anomala UBC 951.</title>
        <authorList>
            <consortium name="DOE Joint Genome Institute"/>
            <person name="Toome M."/>
            <person name="Kuo A."/>
            <person name="Henrissat B."/>
            <person name="Lipzen A."/>
            <person name="Tritt A."/>
            <person name="Yoshinaga Y."/>
            <person name="Zane M."/>
            <person name="Barry K."/>
            <person name="Grigoriev I.V."/>
            <person name="Spatafora J.W."/>
            <person name="Aimea M.C."/>
        </authorList>
    </citation>
    <scope>NUCLEOTIDE SEQUENCE [LARGE SCALE GENOMIC DNA]</scope>
    <source>
        <strain evidence="2 3">UBC 951</strain>
    </source>
</reference>
<feature type="compositionally biased region" description="Polar residues" evidence="1">
    <location>
        <begin position="334"/>
        <end position="356"/>
    </location>
</feature>
<feature type="region of interest" description="Disordered" evidence="1">
    <location>
        <begin position="1007"/>
        <end position="1073"/>
    </location>
</feature>
<feature type="compositionally biased region" description="Low complexity" evidence="1">
    <location>
        <begin position="317"/>
        <end position="333"/>
    </location>
</feature>
<accession>A0A066WAV7</accession>
<dbReference type="PANTHER" id="PTHR37327:SF1">
    <property type="entry name" value="MICROTUBULE INTERACTING AND TRANSPORT DOMAIN-CONTAINING PROTEIN"/>
    <property type="match status" value="1"/>
</dbReference>
<dbReference type="SUPFAM" id="SSF116846">
    <property type="entry name" value="MIT domain"/>
    <property type="match status" value="1"/>
</dbReference>
<dbReference type="OrthoDB" id="2245455at2759"/>
<evidence type="ECO:0000313" key="2">
    <source>
        <dbReference type="EMBL" id="KDN48224.1"/>
    </source>
</evidence>
<dbReference type="EMBL" id="JMSN01000026">
    <property type="protein sequence ID" value="KDN48224.1"/>
    <property type="molecule type" value="Genomic_DNA"/>
</dbReference>
<feature type="region of interest" description="Disordered" evidence="1">
    <location>
        <begin position="915"/>
        <end position="949"/>
    </location>
</feature>
<feature type="compositionally biased region" description="Low complexity" evidence="1">
    <location>
        <begin position="1343"/>
        <end position="1359"/>
    </location>
</feature>
<feature type="compositionally biased region" description="Low complexity" evidence="1">
    <location>
        <begin position="376"/>
        <end position="396"/>
    </location>
</feature>
<dbReference type="STRING" id="1037660.A0A066WAV7"/>
<dbReference type="RefSeq" id="XP_013244072.1">
    <property type="nucleotide sequence ID" value="XM_013388618.1"/>
</dbReference>
<name>A0A066WAV7_TILAU</name>
<organism evidence="2 3">
    <name type="scientific">Tilletiaria anomala (strain ATCC 24038 / CBS 436.72 / UBC 951)</name>
    <dbReference type="NCBI Taxonomy" id="1037660"/>
    <lineage>
        <taxon>Eukaryota</taxon>
        <taxon>Fungi</taxon>
        <taxon>Dikarya</taxon>
        <taxon>Basidiomycota</taxon>
        <taxon>Ustilaginomycotina</taxon>
        <taxon>Exobasidiomycetes</taxon>
        <taxon>Georgefischeriales</taxon>
        <taxon>Tilletiariaceae</taxon>
        <taxon>Tilletiaria</taxon>
    </lineage>
</organism>
<feature type="compositionally biased region" description="Low complexity" evidence="1">
    <location>
        <begin position="1041"/>
        <end position="1062"/>
    </location>
</feature>
<feature type="region of interest" description="Disordered" evidence="1">
    <location>
        <begin position="106"/>
        <end position="131"/>
    </location>
</feature>
<feature type="compositionally biased region" description="Polar residues" evidence="1">
    <location>
        <begin position="593"/>
        <end position="604"/>
    </location>
</feature>